<evidence type="ECO:0000256" key="1">
    <source>
        <dbReference type="SAM" id="MobiDB-lite"/>
    </source>
</evidence>
<evidence type="ECO:0000313" key="2">
    <source>
        <dbReference type="EMBL" id="EMP30322.1"/>
    </source>
</evidence>
<gene>
    <name evidence="2" type="ORF">UY3_12548</name>
</gene>
<dbReference type="EMBL" id="KB550461">
    <property type="protein sequence ID" value="EMP30322.1"/>
    <property type="molecule type" value="Genomic_DNA"/>
</dbReference>
<organism evidence="2 3">
    <name type="scientific">Chelonia mydas</name>
    <name type="common">Green sea-turtle</name>
    <name type="synonym">Chelonia agassizi</name>
    <dbReference type="NCBI Taxonomy" id="8469"/>
    <lineage>
        <taxon>Eukaryota</taxon>
        <taxon>Metazoa</taxon>
        <taxon>Chordata</taxon>
        <taxon>Craniata</taxon>
        <taxon>Vertebrata</taxon>
        <taxon>Euteleostomi</taxon>
        <taxon>Archelosauria</taxon>
        <taxon>Testudinata</taxon>
        <taxon>Testudines</taxon>
        <taxon>Cryptodira</taxon>
        <taxon>Durocryptodira</taxon>
        <taxon>Americhelydia</taxon>
        <taxon>Chelonioidea</taxon>
        <taxon>Cheloniidae</taxon>
        <taxon>Chelonia</taxon>
    </lineage>
</organism>
<name>M7BQC9_CHEMY</name>
<feature type="region of interest" description="Disordered" evidence="1">
    <location>
        <begin position="1"/>
        <end position="37"/>
    </location>
</feature>
<keyword evidence="3" id="KW-1185">Reference proteome</keyword>
<dbReference type="AlphaFoldDB" id="M7BQC9"/>
<feature type="region of interest" description="Disordered" evidence="1">
    <location>
        <begin position="49"/>
        <end position="70"/>
    </location>
</feature>
<protein>
    <submittedName>
        <fullName evidence="2">Uncharacterized protein</fullName>
    </submittedName>
</protein>
<dbReference type="Proteomes" id="UP000031443">
    <property type="component" value="Unassembled WGS sequence"/>
</dbReference>
<proteinExistence type="predicted"/>
<feature type="compositionally biased region" description="Acidic residues" evidence="1">
    <location>
        <begin position="11"/>
        <end position="24"/>
    </location>
</feature>
<accession>M7BQC9</accession>
<reference evidence="3" key="1">
    <citation type="journal article" date="2013" name="Nat. Genet.">
        <title>The draft genomes of soft-shell turtle and green sea turtle yield insights into the development and evolution of the turtle-specific body plan.</title>
        <authorList>
            <person name="Wang Z."/>
            <person name="Pascual-Anaya J."/>
            <person name="Zadissa A."/>
            <person name="Li W."/>
            <person name="Niimura Y."/>
            <person name="Huang Z."/>
            <person name="Li C."/>
            <person name="White S."/>
            <person name="Xiong Z."/>
            <person name="Fang D."/>
            <person name="Wang B."/>
            <person name="Ming Y."/>
            <person name="Chen Y."/>
            <person name="Zheng Y."/>
            <person name="Kuraku S."/>
            <person name="Pignatelli M."/>
            <person name="Herrero J."/>
            <person name="Beal K."/>
            <person name="Nozawa M."/>
            <person name="Li Q."/>
            <person name="Wang J."/>
            <person name="Zhang H."/>
            <person name="Yu L."/>
            <person name="Shigenobu S."/>
            <person name="Wang J."/>
            <person name="Liu J."/>
            <person name="Flicek P."/>
            <person name="Searle S."/>
            <person name="Wang J."/>
            <person name="Kuratani S."/>
            <person name="Yin Y."/>
            <person name="Aken B."/>
            <person name="Zhang G."/>
            <person name="Irie N."/>
        </authorList>
    </citation>
    <scope>NUCLEOTIDE SEQUENCE [LARGE SCALE GENOMIC DNA]</scope>
</reference>
<sequence length="197" mass="21171">MGGVSCNRDEDFVDEEDDDDEEVEVSAQQASGESLLPGSQELFITLKPIPSQPSQGGLLDHEDGEGTSVLPSELGSWRAVAAGLEPTFEGRATVSSSAEERMAWYGIATLTSALLPAELDPQSAAVTLRPSSSEVSSTEVKGGMVCAVWSDSRIMDNRSSNWPEKMSAMKHNPKYQACEVDIITESYVSSPEEELPL</sequence>
<evidence type="ECO:0000313" key="3">
    <source>
        <dbReference type="Proteomes" id="UP000031443"/>
    </source>
</evidence>